<dbReference type="PANTHER" id="PTHR37820:SF1">
    <property type="entry name" value="CELL DIVISION PROTEIN FTSQ"/>
    <property type="match status" value="1"/>
</dbReference>
<protein>
    <recommendedName>
        <fullName evidence="7">Cell division protein FtsQ/DivIB C-terminal domain-containing protein</fullName>
    </recommendedName>
</protein>
<dbReference type="KEGG" id="bgw:VE98_C0001G0166"/>
<evidence type="ECO:0000256" key="6">
    <source>
        <dbReference type="SAM" id="Phobius"/>
    </source>
</evidence>
<organism evidence="8 9">
    <name type="scientific">candidate division Kazan bacterium GW2011_GWA1_50_15</name>
    <dbReference type="NCBI Taxonomy" id="1620412"/>
    <lineage>
        <taxon>Bacteria</taxon>
        <taxon>Bacteria division Kazan-3B-28</taxon>
    </lineage>
</organism>
<dbReference type="Proteomes" id="UP000035659">
    <property type="component" value="Chromosome"/>
</dbReference>
<sequence length="291" mass="33667">MLKRGFAANWFTKKPRRPMAQRVVLYNRQQRSGRALQRESFRPRLRLPQVRVDLSRGSSAWWSKLAVLIGLGLVGYLIFGTSMFTLDTLRVAGTHLTDPQTVQDVLFPHGFTRINALTWWEGRARRKVLSLPQVQEVHFSKNLISDTLIVEVTEQQTAIVWQTAGEKFLVNRYGVVYDRAEEGSPLLTIEDLKNIPVSLNQRIITPEFLDFVTSFAANLPRKTNLVIRRITVPETTFEVEMETSEGWRIILDTTSSYEEQLNNLVRVLQEMGDQKPREYVDLRVGKKVFYR</sequence>
<keyword evidence="6" id="KW-0472">Membrane</keyword>
<proteinExistence type="predicted"/>
<evidence type="ECO:0000256" key="5">
    <source>
        <dbReference type="ARBA" id="ARBA00023306"/>
    </source>
</evidence>
<keyword evidence="2" id="KW-0132">Cell division</keyword>
<evidence type="ECO:0000313" key="9">
    <source>
        <dbReference type="Proteomes" id="UP000035659"/>
    </source>
</evidence>
<gene>
    <name evidence="8" type="ORF">VE98_C0001G0166</name>
</gene>
<reference evidence="8 9" key="1">
    <citation type="journal article" date="2015" name="Nature">
        <title>rRNA introns, odd ribosomes, and small enigmatic genomes across a large radiation of phyla.</title>
        <authorList>
            <person name="Brown C.T."/>
            <person name="Hug L.A."/>
            <person name="Thomas B.C."/>
            <person name="Sharon I."/>
            <person name="Castelle C.J."/>
            <person name="Singh A."/>
            <person name="Wilkins M.J."/>
            <person name="Williams K.H."/>
            <person name="Banfield J.F."/>
        </authorList>
    </citation>
    <scope>NUCLEOTIDE SEQUENCE [LARGE SCALE GENOMIC DNA]</scope>
</reference>
<keyword evidence="5" id="KW-0131">Cell cycle</keyword>
<dbReference type="AlphaFoldDB" id="A0A0G4BB33"/>
<dbReference type="Pfam" id="PF03799">
    <property type="entry name" value="FtsQ_DivIB_C"/>
    <property type="match status" value="1"/>
</dbReference>
<feature type="domain" description="Cell division protein FtsQ/DivIB C-terminal" evidence="7">
    <location>
        <begin position="160"/>
        <end position="283"/>
    </location>
</feature>
<evidence type="ECO:0000256" key="1">
    <source>
        <dbReference type="ARBA" id="ARBA00022475"/>
    </source>
</evidence>
<dbReference type="PANTHER" id="PTHR37820">
    <property type="entry name" value="CELL DIVISION PROTEIN DIVIB"/>
    <property type="match status" value="1"/>
</dbReference>
<keyword evidence="3 6" id="KW-0812">Transmembrane</keyword>
<dbReference type="STRING" id="1620412.VE98_C0001G0166"/>
<evidence type="ECO:0000256" key="3">
    <source>
        <dbReference type="ARBA" id="ARBA00022692"/>
    </source>
</evidence>
<name>A0A0G4BB33_UNCK3</name>
<dbReference type="InterPro" id="IPR005548">
    <property type="entry name" value="Cell_div_FtsQ/DivIB_C"/>
</dbReference>
<dbReference type="GO" id="GO:0051301">
    <property type="term" value="P:cell division"/>
    <property type="evidence" value="ECO:0007669"/>
    <property type="project" value="UniProtKB-KW"/>
</dbReference>
<keyword evidence="4 6" id="KW-1133">Transmembrane helix</keyword>
<dbReference type="EMBL" id="CP011216">
    <property type="protein sequence ID" value="AKM84623.1"/>
    <property type="molecule type" value="Genomic_DNA"/>
</dbReference>
<keyword evidence="1" id="KW-1003">Cell membrane</keyword>
<accession>A0A0G4BB33</accession>
<evidence type="ECO:0000259" key="7">
    <source>
        <dbReference type="Pfam" id="PF03799"/>
    </source>
</evidence>
<feature type="transmembrane region" description="Helical" evidence="6">
    <location>
        <begin position="65"/>
        <end position="86"/>
    </location>
</feature>
<evidence type="ECO:0000313" key="8">
    <source>
        <dbReference type="EMBL" id="AKM84623.1"/>
    </source>
</evidence>
<dbReference type="GO" id="GO:0005886">
    <property type="term" value="C:plasma membrane"/>
    <property type="evidence" value="ECO:0007669"/>
    <property type="project" value="TreeGrafter"/>
</dbReference>
<evidence type="ECO:0000256" key="2">
    <source>
        <dbReference type="ARBA" id="ARBA00022618"/>
    </source>
</evidence>
<dbReference type="InterPro" id="IPR050487">
    <property type="entry name" value="FtsQ_DivIB"/>
</dbReference>
<evidence type="ECO:0000256" key="4">
    <source>
        <dbReference type="ARBA" id="ARBA00022989"/>
    </source>
</evidence>